<feature type="coiled-coil region" evidence="1">
    <location>
        <begin position="147"/>
        <end position="177"/>
    </location>
</feature>
<comment type="caution">
    <text evidence="2">The sequence shown here is derived from an EMBL/GenBank/DDBJ whole genome shotgun (WGS) entry which is preliminary data.</text>
</comment>
<accession>A0A812L8Y6</accession>
<evidence type="ECO:0000313" key="3">
    <source>
        <dbReference type="Proteomes" id="UP000601435"/>
    </source>
</evidence>
<dbReference type="AlphaFoldDB" id="A0A812L8Y6"/>
<evidence type="ECO:0000313" key="2">
    <source>
        <dbReference type="EMBL" id="CAE7237811.1"/>
    </source>
</evidence>
<organism evidence="2 3">
    <name type="scientific">Symbiodinium necroappetens</name>
    <dbReference type="NCBI Taxonomy" id="1628268"/>
    <lineage>
        <taxon>Eukaryota</taxon>
        <taxon>Sar</taxon>
        <taxon>Alveolata</taxon>
        <taxon>Dinophyceae</taxon>
        <taxon>Suessiales</taxon>
        <taxon>Symbiodiniaceae</taxon>
        <taxon>Symbiodinium</taxon>
    </lineage>
</organism>
<proteinExistence type="predicted"/>
<sequence length="463" mass="51527">MTDVIARRRIFSEARRKLKNISSAIAEATALAEERAKQQGDISAVEIKAVRSWELLRQVSHAIVTCSRETLFARRAVKALTDNFEERGSLENSVEARQYEVQRLQTVCEALSSVPDPVGDDEQTRTRSKRRQQLLSQVREVAQRLDAESLGDSINEVERMKERLQELHSEFQHLDDSGVAMEVMGEALKSVRSVLDIAEAERLAMPAEKFQLQEKKRDMWRDVLNLLPTLQESDRGDTAGDEFTRAAKPTVPPAGTEFTEAVAPWSASTVCPSTKSSTPLTPLVSLRGAPAFPEAATEALVGEFPFEDWHPVPLPPVPSPEAMEDERRVFRQTVMANKLHAKKGKKSANRRCISSIRMRQAGGGSVEAVVSWRMRHGFRADRALPRLPDFQSKLVHIEHGKKSCICVDCLMAAGQAATDPLVHSISSSLSADLRASGVRGKYAAQRHRFQWSVQAEGGDFLRL</sequence>
<protein>
    <submittedName>
        <fullName evidence="2">Uncharacterized protein</fullName>
    </submittedName>
</protein>
<reference evidence="2" key="1">
    <citation type="submission" date="2021-02" db="EMBL/GenBank/DDBJ databases">
        <authorList>
            <person name="Dougan E. K."/>
            <person name="Rhodes N."/>
            <person name="Thang M."/>
            <person name="Chan C."/>
        </authorList>
    </citation>
    <scope>NUCLEOTIDE SEQUENCE</scope>
</reference>
<gene>
    <name evidence="2" type="ORF">SNEC2469_LOCUS4086</name>
</gene>
<evidence type="ECO:0000256" key="1">
    <source>
        <dbReference type="SAM" id="Coils"/>
    </source>
</evidence>
<dbReference type="EMBL" id="CAJNJA010008551">
    <property type="protein sequence ID" value="CAE7237811.1"/>
    <property type="molecule type" value="Genomic_DNA"/>
</dbReference>
<keyword evidence="3" id="KW-1185">Reference proteome</keyword>
<keyword evidence="1" id="KW-0175">Coiled coil</keyword>
<name>A0A812L8Y6_9DINO</name>
<dbReference type="OrthoDB" id="427754at2759"/>
<dbReference type="Proteomes" id="UP000601435">
    <property type="component" value="Unassembled WGS sequence"/>
</dbReference>